<dbReference type="Gene3D" id="1.10.1790.10">
    <property type="entry name" value="PRD domain"/>
    <property type="match status" value="1"/>
</dbReference>
<feature type="domain" description="PTS EIIA type-4" evidence="5">
    <location>
        <begin position="564"/>
        <end position="698"/>
    </location>
</feature>
<dbReference type="CDD" id="cd00009">
    <property type="entry name" value="AAA"/>
    <property type="match status" value="1"/>
</dbReference>
<dbReference type="GO" id="GO:0016020">
    <property type="term" value="C:membrane"/>
    <property type="evidence" value="ECO:0007669"/>
    <property type="project" value="InterPro"/>
</dbReference>
<dbReference type="PROSITE" id="PS51096">
    <property type="entry name" value="PTS_EIIA_TYPE_4"/>
    <property type="match status" value="1"/>
</dbReference>
<comment type="caution">
    <text evidence="7">The sequence shown here is derived from an EMBL/GenBank/DDBJ whole genome shotgun (WGS) entry which is preliminary data.</text>
</comment>
<dbReference type="GO" id="GO:0009401">
    <property type="term" value="P:phosphoenolpyruvate-dependent sugar phosphotransferase system"/>
    <property type="evidence" value="ECO:0007669"/>
    <property type="project" value="InterPro"/>
</dbReference>
<name>E7FVG4_ERYRH</name>
<keyword evidence="1" id="KW-0808">Transferase</keyword>
<organism evidence="7 8">
    <name type="scientific">Erysipelothrix rhusiopathiae ATCC 19414</name>
    <dbReference type="NCBI Taxonomy" id="525280"/>
    <lineage>
        <taxon>Bacteria</taxon>
        <taxon>Bacillati</taxon>
        <taxon>Bacillota</taxon>
        <taxon>Erysipelotrichia</taxon>
        <taxon>Erysipelotrichales</taxon>
        <taxon>Erysipelotrichaceae</taxon>
        <taxon>Erysipelothrix</taxon>
    </lineage>
</organism>
<dbReference type="GO" id="GO:0005524">
    <property type="term" value="F:ATP binding"/>
    <property type="evidence" value="ECO:0007669"/>
    <property type="project" value="UniProtKB-KW"/>
</dbReference>
<evidence type="ECO:0000259" key="4">
    <source>
        <dbReference type="PROSITE" id="PS50045"/>
    </source>
</evidence>
<dbReference type="STRING" id="1648.A2I91_01950"/>
<evidence type="ECO:0000256" key="2">
    <source>
        <dbReference type="ARBA" id="ARBA00022741"/>
    </source>
</evidence>
<keyword evidence="3" id="KW-0067">ATP-binding</keyword>
<dbReference type="InterPro" id="IPR002078">
    <property type="entry name" value="Sigma_54_int"/>
</dbReference>
<dbReference type="PANTHER" id="PTHR32071:SF38">
    <property type="entry name" value="PSP OPERON TRANSCRIPTIONAL ACTIVATOR"/>
    <property type="match status" value="1"/>
</dbReference>
<dbReference type="PROSITE" id="PS51372">
    <property type="entry name" value="PRD_2"/>
    <property type="match status" value="2"/>
</dbReference>
<evidence type="ECO:0000259" key="6">
    <source>
        <dbReference type="PROSITE" id="PS51372"/>
    </source>
</evidence>
<protein>
    <submittedName>
        <fullName evidence="7">PRD domain protein</fullName>
    </submittedName>
</protein>
<dbReference type="InterPro" id="IPR027417">
    <property type="entry name" value="P-loop_NTPase"/>
</dbReference>
<evidence type="ECO:0000259" key="5">
    <source>
        <dbReference type="PROSITE" id="PS51096"/>
    </source>
</evidence>
<dbReference type="InterPro" id="IPR036662">
    <property type="entry name" value="PTS_EIIA_man-typ_sf"/>
</dbReference>
<feature type="domain" description="Sigma-54 factor interaction" evidence="4">
    <location>
        <begin position="133"/>
        <end position="352"/>
    </location>
</feature>
<evidence type="ECO:0000313" key="8">
    <source>
        <dbReference type="Proteomes" id="UP000003028"/>
    </source>
</evidence>
<dbReference type="SUPFAM" id="SSF52540">
    <property type="entry name" value="P-loop containing nucleoside triphosphate hydrolases"/>
    <property type="match status" value="1"/>
</dbReference>
<feature type="domain" description="PRD" evidence="6">
    <location>
        <begin position="817"/>
        <end position="923"/>
    </location>
</feature>
<evidence type="ECO:0000256" key="3">
    <source>
        <dbReference type="ARBA" id="ARBA00022840"/>
    </source>
</evidence>
<dbReference type="InterPro" id="IPR036634">
    <property type="entry name" value="PRD_sf"/>
</dbReference>
<dbReference type="PANTHER" id="PTHR32071">
    <property type="entry name" value="TRANSCRIPTIONAL REGULATORY PROTEIN"/>
    <property type="match status" value="1"/>
</dbReference>
<reference evidence="7" key="1">
    <citation type="submission" date="2011-01" db="EMBL/GenBank/DDBJ databases">
        <authorList>
            <person name="Muzny D."/>
            <person name="Qin X."/>
            <person name="Buhay C."/>
            <person name="Dugan-Rocha S."/>
            <person name="Ding Y."/>
            <person name="Chen G."/>
            <person name="Hawes A."/>
            <person name="Holder M."/>
            <person name="Jhangiani S."/>
            <person name="Johnson A."/>
            <person name="Khan Z."/>
            <person name="Li Z."/>
            <person name="Liu W."/>
            <person name="Liu X."/>
            <person name="Perez L."/>
            <person name="Shen H."/>
            <person name="Wang Q."/>
            <person name="Watt J."/>
            <person name="Xi L."/>
            <person name="Xin Y."/>
            <person name="Zhou J."/>
            <person name="Deng J."/>
            <person name="Jiang H."/>
            <person name="Liu Y."/>
            <person name="Qu J."/>
            <person name="Song X.-Z."/>
            <person name="Zhang L."/>
            <person name="Villasana D."/>
            <person name="Johnson A."/>
            <person name="Liu J."/>
            <person name="Liyanage D."/>
            <person name="Lorensuhewa L."/>
            <person name="Robinson T."/>
            <person name="Song A."/>
            <person name="Song B.-B."/>
            <person name="Dinh H."/>
            <person name="Thornton R."/>
            <person name="Coyle M."/>
            <person name="Francisco L."/>
            <person name="Jackson L."/>
            <person name="Javaid M."/>
            <person name="Korchina V."/>
            <person name="Kovar C."/>
            <person name="Mata R."/>
            <person name="Mathew T."/>
            <person name="Ngo R."/>
            <person name="Nguyen L."/>
            <person name="Nguyen N."/>
            <person name="Okwuonu G."/>
            <person name="Ongeri F."/>
            <person name="Pham C."/>
            <person name="Simmons D."/>
            <person name="Wilczek-Boney K."/>
            <person name="Hale W."/>
            <person name="Jakkamsetti A."/>
            <person name="Pham P."/>
            <person name="Ruth R."/>
            <person name="San Lucas F."/>
            <person name="Warren J."/>
            <person name="Zhang J."/>
            <person name="Zhao Z."/>
            <person name="Zhou C."/>
            <person name="Zhu D."/>
            <person name="Lee S."/>
            <person name="Bess C."/>
            <person name="Blankenburg K."/>
            <person name="Forbes L."/>
            <person name="Fu Q."/>
            <person name="Gubbala S."/>
            <person name="Hirani K."/>
            <person name="Jayaseelan J.C."/>
            <person name="Lara F."/>
            <person name="Munidasa M."/>
            <person name="Palculict T."/>
            <person name="Patil S."/>
            <person name="Pu L.-L."/>
            <person name="Saada N."/>
            <person name="Tang L."/>
            <person name="Weissenberger G."/>
            <person name="Zhu Y."/>
            <person name="Hemphill L."/>
            <person name="Shang Y."/>
            <person name="Youmans B."/>
            <person name="Ayvaz T."/>
            <person name="Ross M."/>
            <person name="Santibanez J."/>
            <person name="Aqrawi P."/>
            <person name="Gross S."/>
            <person name="Joshi V."/>
            <person name="Fowler G."/>
            <person name="Nazareth L."/>
            <person name="Reid J."/>
            <person name="Worley K."/>
            <person name="Petrosino J."/>
            <person name="Highlander S."/>
            <person name="Gibbs R."/>
        </authorList>
    </citation>
    <scope>NUCLEOTIDE SEQUENCE [LARGE SCALE GENOMIC DNA]</scope>
    <source>
        <strain evidence="7">ATCC 19414</strain>
    </source>
</reference>
<dbReference type="GO" id="GO:0016740">
    <property type="term" value="F:transferase activity"/>
    <property type="evidence" value="ECO:0007669"/>
    <property type="project" value="UniProtKB-KW"/>
</dbReference>
<evidence type="ECO:0000256" key="1">
    <source>
        <dbReference type="ARBA" id="ARBA00022679"/>
    </source>
</evidence>
<dbReference type="InterPro" id="IPR036390">
    <property type="entry name" value="WH_DNA-bd_sf"/>
</dbReference>
<dbReference type="Proteomes" id="UP000003028">
    <property type="component" value="Unassembled WGS sequence"/>
</dbReference>
<dbReference type="Pfam" id="PF00874">
    <property type="entry name" value="PRD"/>
    <property type="match status" value="1"/>
</dbReference>
<dbReference type="AlphaFoldDB" id="E7FVG4"/>
<dbReference type="PROSITE" id="PS50045">
    <property type="entry name" value="SIGMA54_INTERACT_4"/>
    <property type="match status" value="1"/>
</dbReference>
<dbReference type="GO" id="GO:0006355">
    <property type="term" value="P:regulation of DNA-templated transcription"/>
    <property type="evidence" value="ECO:0007669"/>
    <property type="project" value="InterPro"/>
</dbReference>
<keyword evidence="8" id="KW-1185">Reference proteome</keyword>
<dbReference type="Pfam" id="PF03610">
    <property type="entry name" value="EIIA-man"/>
    <property type="match status" value="1"/>
</dbReference>
<dbReference type="Gene3D" id="3.40.50.300">
    <property type="entry name" value="P-loop containing nucleotide triphosphate hydrolases"/>
    <property type="match status" value="1"/>
</dbReference>
<dbReference type="SUPFAM" id="SSF46785">
    <property type="entry name" value="Winged helix' DNA-binding domain"/>
    <property type="match status" value="1"/>
</dbReference>
<dbReference type="InterPro" id="IPR011608">
    <property type="entry name" value="PRD"/>
</dbReference>
<dbReference type="Pfam" id="PF00158">
    <property type="entry name" value="Sigma54_activat"/>
    <property type="match status" value="1"/>
</dbReference>
<gene>
    <name evidence="7" type="ORF">HMPREF0357_10991</name>
</gene>
<sequence length="927" mass="107778">MMKLKTKSHPLRTIETVKVTIEKEGVSMNTKEQIYQYLVFETQILLDHDFSLLTTTVISESLHLSRSLVSQYLNELFQEGLLIKVSSRPVYYFDKHEFEKRYRVQNVSREYLSVKALMDEIQSSEGYDSFQDLIGFDGSLSHIVQQIKSALLYPGRGLPIVLFGKRGSGKAYLSRMIHKFCVEHNLIQTGQSVYHLKFIDPQCDYERLLFGDETQSGLLEQKDIGVLYLEHADRMRPDIQYQVSNVIKDGYYTKDRKVVKVHCRLVFGTSYNPEDAFDYSLLQSLPIICKIPHFDQRGTQEKEHFILKFFKQEQQKLGLKIFISYKLLEALLQLKFDEDIHELKKCITRICATALESAQQGVMHCHLYHLPEDKLNYSISNEQDMKQLIEIDTYVIHESTDKIVHLFKNILKAFNSFQSNQISYREMLAQDFESMRNYYDLMIFDQSYSLQKVYGLEKIIDDVLEDVKQKNKINIPSNCSFVLSRVLLSSSHEKIKLDRWTYKHRKDINALLEFLKEEMYDIFMISNEISKMIYQALELKLNDFNLIFLILNIYFYNDNIKHKDTAAVIVSHGYSTASSIADAANQLLEEHIFDAFDMPLDSSSEEIIMKVNDYIALNPYYKNLILLVDMGSLELIGDRILKDLNVGVINNSSTAIALHIGSMVRQEYPLEEILAKASKQAVTKYKILNRAEKTKAMVFVSDAGVSVADRMVNLFKQSLPKSIDLRFIRYDFKELLTNGLKDPLFDKFEVMLMVKPHSLPLDSIRSVSLEDIVSFKDISIVDKALEDYLDVDEIEVFNRNLLKNFSLQNVMQNLTILNANKLLNFVSDSTSHLERKMQKTFQSKTIVGIYIHVCFLIERLVTKTAIDDYKDVKRFEKDHQAFIRDVNDSFGPMLEHYNVMLPVSEIALLYDYIENDKNREHGEDDSF</sequence>
<evidence type="ECO:0000313" key="7">
    <source>
        <dbReference type="EMBL" id="EFY08884.1"/>
    </source>
</evidence>
<keyword evidence="2" id="KW-0547">Nucleotide-binding</keyword>
<proteinExistence type="predicted"/>
<dbReference type="EMBL" id="ACLK02000002">
    <property type="protein sequence ID" value="EFY08884.1"/>
    <property type="molecule type" value="Genomic_DNA"/>
</dbReference>
<dbReference type="SUPFAM" id="SSF53062">
    <property type="entry name" value="PTS system fructose IIA component-like"/>
    <property type="match status" value="1"/>
</dbReference>
<accession>E7FVG4</accession>
<dbReference type="Gene3D" id="3.40.50.510">
    <property type="entry name" value="Phosphotransferase system, mannose-type IIA component"/>
    <property type="match status" value="1"/>
</dbReference>
<dbReference type="SUPFAM" id="SSF63520">
    <property type="entry name" value="PTS-regulatory domain, PRD"/>
    <property type="match status" value="1"/>
</dbReference>
<feature type="domain" description="PRD" evidence="6">
    <location>
        <begin position="451"/>
        <end position="563"/>
    </location>
</feature>
<dbReference type="InterPro" id="IPR004701">
    <property type="entry name" value="PTS_EIIA_man-typ"/>
</dbReference>